<protein>
    <submittedName>
        <fullName evidence="1">Uncharacterized protein</fullName>
    </submittedName>
</protein>
<evidence type="ECO:0000313" key="1">
    <source>
        <dbReference type="EMBL" id="UOE75997.1"/>
    </source>
</evidence>
<evidence type="ECO:0000313" key="2">
    <source>
        <dbReference type="Proteomes" id="UP001058458"/>
    </source>
</evidence>
<dbReference type="Proteomes" id="UP001058458">
    <property type="component" value="Chromosome"/>
</dbReference>
<accession>A0AB38QWM3</accession>
<gene>
    <name evidence="1" type="ORF">IMI45_17275</name>
</gene>
<reference evidence="1" key="1">
    <citation type="submission" date="2020-10" db="EMBL/GenBank/DDBJ databases">
        <authorList>
            <person name="Delgado J.A."/>
            <person name="Gonzalez J.M."/>
        </authorList>
    </citation>
    <scope>NUCLEOTIDE SEQUENCE</scope>
    <source>
        <strain evidence="1">23.6</strain>
    </source>
</reference>
<proteinExistence type="predicted"/>
<dbReference type="RefSeq" id="WP_256833395.1">
    <property type="nucleotide sequence ID" value="NZ_CP063414.1"/>
</dbReference>
<name>A0AB38QWM3_PARTM</name>
<sequence>MPWIAFAQNGNPNCGQLPEEWTIYGFGKRAAMILVRQAAWKPIRSAKKRSLEERKSNTRFHEPKNRPACEIKDGYIFCFERKLVIMNNACSSSLLCKLRVYVKLKIL</sequence>
<dbReference type="EMBL" id="CP063414">
    <property type="protein sequence ID" value="UOE75997.1"/>
    <property type="molecule type" value="Genomic_DNA"/>
</dbReference>
<organism evidence="1 2">
    <name type="scientific">Parageobacillus thermoglucosidasius</name>
    <name type="common">Geobacillus thermoglucosidasius</name>
    <dbReference type="NCBI Taxonomy" id="1426"/>
    <lineage>
        <taxon>Bacteria</taxon>
        <taxon>Bacillati</taxon>
        <taxon>Bacillota</taxon>
        <taxon>Bacilli</taxon>
        <taxon>Bacillales</taxon>
        <taxon>Anoxybacillaceae</taxon>
        <taxon>Parageobacillus</taxon>
    </lineage>
</organism>
<dbReference type="AlphaFoldDB" id="A0AB38QWM3"/>